<evidence type="ECO:0000259" key="7">
    <source>
        <dbReference type="Pfam" id="PF09334"/>
    </source>
</evidence>
<evidence type="ECO:0000256" key="2">
    <source>
        <dbReference type="ARBA" id="ARBA00022741"/>
    </source>
</evidence>
<feature type="domain" description="Methionyl/Leucyl tRNA synthetase" evidence="7">
    <location>
        <begin position="1"/>
        <end position="216"/>
    </location>
</feature>
<dbReference type="EMBL" id="BARU01040368">
    <property type="protein sequence ID" value="GAH77335.1"/>
    <property type="molecule type" value="Genomic_DNA"/>
</dbReference>
<keyword evidence="2" id="KW-0547">Nucleotide-binding</keyword>
<proteinExistence type="predicted"/>
<keyword evidence="5" id="KW-0030">Aminoacyl-tRNA synthetase</keyword>
<comment type="catalytic activity">
    <reaction evidence="6">
        <text>tRNA(Met) + L-methionine + ATP = L-methionyl-tRNA(Met) + AMP + diphosphate</text>
        <dbReference type="Rhea" id="RHEA:13481"/>
        <dbReference type="Rhea" id="RHEA-COMP:9667"/>
        <dbReference type="Rhea" id="RHEA-COMP:9698"/>
        <dbReference type="ChEBI" id="CHEBI:30616"/>
        <dbReference type="ChEBI" id="CHEBI:33019"/>
        <dbReference type="ChEBI" id="CHEBI:57844"/>
        <dbReference type="ChEBI" id="CHEBI:78442"/>
        <dbReference type="ChEBI" id="CHEBI:78530"/>
        <dbReference type="ChEBI" id="CHEBI:456215"/>
        <dbReference type="EC" id="6.1.1.10"/>
    </reaction>
</comment>
<evidence type="ECO:0000313" key="8">
    <source>
        <dbReference type="EMBL" id="GAH77335.1"/>
    </source>
</evidence>
<dbReference type="SUPFAM" id="SSF57770">
    <property type="entry name" value="Methionyl-tRNA synthetase (MetRS), Zn-domain"/>
    <property type="match status" value="1"/>
</dbReference>
<dbReference type="GO" id="GO:0006431">
    <property type="term" value="P:methionyl-tRNA aminoacylation"/>
    <property type="evidence" value="ECO:0007669"/>
    <property type="project" value="TreeGrafter"/>
</dbReference>
<dbReference type="SUPFAM" id="SSF52374">
    <property type="entry name" value="Nucleotidylyl transferase"/>
    <property type="match status" value="1"/>
</dbReference>
<accession>X1J726</accession>
<organism evidence="8">
    <name type="scientific">marine sediment metagenome</name>
    <dbReference type="NCBI Taxonomy" id="412755"/>
    <lineage>
        <taxon>unclassified sequences</taxon>
        <taxon>metagenomes</taxon>
        <taxon>ecological metagenomes</taxon>
    </lineage>
</organism>
<reference evidence="8" key="1">
    <citation type="journal article" date="2014" name="Front. Microbiol.">
        <title>High frequency of phylogenetically diverse reductive dehalogenase-homologous genes in deep subseafloor sedimentary metagenomes.</title>
        <authorList>
            <person name="Kawai M."/>
            <person name="Futagami T."/>
            <person name="Toyoda A."/>
            <person name="Takaki Y."/>
            <person name="Nishi S."/>
            <person name="Hori S."/>
            <person name="Arai W."/>
            <person name="Tsubouchi T."/>
            <person name="Morono Y."/>
            <person name="Uchiyama I."/>
            <person name="Ito T."/>
            <person name="Fujiyama A."/>
            <person name="Inagaki F."/>
            <person name="Takami H."/>
        </authorList>
    </citation>
    <scope>NUCLEOTIDE SEQUENCE</scope>
    <source>
        <strain evidence="8">Expedition CK06-06</strain>
    </source>
</reference>
<evidence type="ECO:0000256" key="1">
    <source>
        <dbReference type="ARBA" id="ARBA00022598"/>
    </source>
</evidence>
<evidence type="ECO:0000256" key="5">
    <source>
        <dbReference type="ARBA" id="ARBA00023146"/>
    </source>
</evidence>
<dbReference type="Gene3D" id="2.170.220.10">
    <property type="match status" value="1"/>
</dbReference>
<gene>
    <name evidence="8" type="ORF">S03H2_62414</name>
</gene>
<keyword evidence="1" id="KW-0436">Ligase</keyword>
<dbReference type="GO" id="GO:0005524">
    <property type="term" value="F:ATP binding"/>
    <property type="evidence" value="ECO:0007669"/>
    <property type="project" value="UniProtKB-KW"/>
</dbReference>
<dbReference type="InterPro" id="IPR029038">
    <property type="entry name" value="MetRS_Zn"/>
</dbReference>
<sequence>PGEIASFYHQQFLDSWQQLGISFDLFTTTGTANHAAVAQDIFNTLQKNGYIYKDTVSQPFCPRCQRFLPDRYIEGTCPYCHAPGARGDQCDDCGKPMNPAELVNPHCRICGTTPVFKDSEHFFLKLSAFQDKLSKWVTDTQKKIKWRPNVLNLTRRYLKEGLRDRAITRDIGWGVPVPIDGFEDKRLYVWFEAVIGYLSASKEWAKGNEEKWRSFLAG</sequence>
<dbReference type="InterPro" id="IPR023458">
    <property type="entry name" value="Met-tRNA_ligase_1"/>
</dbReference>
<name>X1J726_9ZZZZ</name>
<comment type="caution">
    <text evidence="8">The sequence shown here is derived from an EMBL/GenBank/DDBJ whole genome shotgun (WGS) entry which is preliminary data.</text>
</comment>
<keyword evidence="3" id="KW-0067">ATP-binding</keyword>
<evidence type="ECO:0000256" key="4">
    <source>
        <dbReference type="ARBA" id="ARBA00022917"/>
    </source>
</evidence>
<protein>
    <recommendedName>
        <fullName evidence="7">Methionyl/Leucyl tRNA synthetase domain-containing protein</fullName>
    </recommendedName>
</protein>
<dbReference type="AlphaFoldDB" id="X1J726"/>
<dbReference type="PANTHER" id="PTHR45765:SF1">
    <property type="entry name" value="METHIONINE--TRNA LIGASE, CYTOPLASMIC"/>
    <property type="match status" value="1"/>
</dbReference>
<dbReference type="GO" id="GO:0005829">
    <property type="term" value="C:cytosol"/>
    <property type="evidence" value="ECO:0007669"/>
    <property type="project" value="TreeGrafter"/>
</dbReference>
<dbReference type="Pfam" id="PF09334">
    <property type="entry name" value="tRNA-synt_1g"/>
    <property type="match status" value="1"/>
</dbReference>
<keyword evidence="4" id="KW-0648">Protein biosynthesis</keyword>
<dbReference type="InterPro" id="IPR015413">
    <property type="entry name" value="Methionyl/Leucyl_tRNA_Synth"/>
</dbReference>
<evidence type="ECO:0000256" key="3">
    <source>
        <dbReference type="ARBA" id="ARBA00022840"/>
    </source>
</evidence>
<feature type="non-terminal residue" evidence="8">
    <location>
        <position position="1"/>
    </location>
</feature>
<evidence type="ECO:0000256" key="6">
    <source>
        <dbReference type="ARBA" id="ARBA00047364"/>
    </source>
</evidence>
<dbReference type="GO" id="GO:0004825">
    <property type="term" value="F:methionine-tRNA ligase activity"/>
    <property type="evidence" value="ECO:0007669"/>
    <property type="project" value="UniProtKB-EC"/>
</dbReference>
<dbReference type="PANTHER" id="PTHR45765">
    <property type="entry name" value="METHIONINE--TRNA LIGASE"/>
    <property type="match status" value="1"/>
</dbReference>